<dbReference type="STRING" id="465817.ETA_30340"/>
<dbReference type="RefSeq" id="WP_012442731.1">
    <property type="nucleotide sequence ID" value="NC_010694.1"/>
</dbReference>
<dbReference type="Pfam" id="PF04773">
    <property type="entry name" value="FecR"/>
    <property type="match status" value="1"/>
</dbReference>
<reference evidence="3 4" key="1">
    <citation type="journal article" date="2008" name="Environ. Microbiol.">
        <title>The genome of Erwinia tasmaniensis strain Et1/99, a non-pathogenic bacterium in the genus Erwinia.</title>
        <authorList>
            <person name="Kube M."/>
            <person name="Migdoll A.M."/>
            <person name="Mueller I."/>
            <person name="Kuhl H."/>
            <person name="Beck A."/>
            <person name="Reinhardt R."/>
            <person name="Geider K."/>
        </authorList>
    </citation>
    <scope>NUCLEOTIDE SEQUENCE [LARGE SCALE GENOMIC DNA]</scope>
    <source>
        <strain evidence="4">DSM 17950 / CFBP 7177 / CIP 109463 / NCPPB 4357 / Et1/99</strain>
    </source>
</reference>
<dbReference type="HOGENOM" id="CLU_050192_0_0_6"/>
<accession>B2VCR3</accession>
<dbReference type="EMBL" id="CU468135">
    <property type="protein sequence ID" value="CAO98080.1"/>
    <property type="molecule type" value="Genomic_DNA"/>
</dbReference>
<dbReference type="OrthoDB" id="8641865at2"/>
<evidence type="ECO:0000259" key="1">
    <source>
        <dbReference type="Pfam" id="PF04773"/>
    </source>
</evidence>
<dbReference type="InterPro" id="IPR032623">
    <property type="entry name" value="FecR_N"/>
</dbReference>
<dbReference type="KEGG" id="eta:ETA_30340"/>
<feature type="domain" description="FecR N-terminal" evidence="2">
    <location>
        <begin position="16"/>
        <end position="56"/>
    </location>
</feature>
<protein>
    <submittedName>
        <fullName evidence="3">Iron(III) dicitrate sensor protein FecR</fullName>
    </submittedName>
</protein>
<evidence type="ECO:0000259" key="2">
    <source>
        <dbReference type="Pfam" id="PF16220"/>
    </source>
</evidence>
<sequence>MSARITEQQRQALKMAASWFATLCAGDATSQQHARWQQWHQQHEVHRWAWQRVESLQSQLQKMPEDIGYRALNQAHLHAQQTRRRVLKSMLLLLGVGGSWQLWRSPTAVGLRADYHTTTGETLRLTLQDGSTLMLNTASAVQVSYSNSQRLIRLMQGEIAITTAPDAQARPFLVATGQGMLRALGTEFSVRQWEEMSGLAVQQHAVEVTLNDRPSEPYRVDQGQMLRFSQHHFEPVKPLNDTSFSWTQGVLSVSNRRLAEVLDEVGRYRPGRLDCADDAADLRVSGTWPLQDTDRLLAVLAQTLPIQIHTFSRYWVRVSKKNK</sequence>
<dbReference type="Proteomes" id="UP000001726">
    <property type="component" value="Chromosome"/>
</dbReference>
<dbReference type="InterPro" id="IPR006860">
    <property type="entry name" value="FecR"/>
</dbReference>
<gene>
    <name evidence="3" type="primary">fecR</name>
    <name evidence="3" type="ordered locus">ETA_30340</name>
</gene>
<dbReference type="Pfam" id="PF16220">
    <property type="entry name" value="DUF4880"/>
    <property type="match status" value="1"/>
</dbReference>
<name>B2VCR3_ERWT9</name>
<dbReference type="Gene3D" id="2.60.120.1440">
    <property type="match status" value="1"/>
</dbReference>
<dbReference type="PANTHER" id="PTHR30273">
    <property type="entry name" value="PERIPLASMIC SIGNAL SENSOR AND SIGMA FACTOR ACTIVATOR FECR-RELATED"/>
    <property type="match status" value="1"/>
</dbReference>
<keyword evidence="4" id="KW-1185">Reference proteome</keyword>
<organism evidence="3 4">
    <name type="scientific">Erwinia tasmaniensis (strain DSM 17950 / CFBP 7177 / CIP 109463 / NCPPB 4357 / Et1/99)</name>
    <dbReference type="NCBI Taxonomy" id="465817"/>
    <lineage>
        <taxon>Bacteria</taxon>
        <taxon>Pseudomonadati</taxon>
        <taxon>Pseudomonadota</taxon>
        <taxon>Gammaproteobacteria</taxon>
        <taxon>Enterobacterales</taxon>
        <taxon>Erwiniaceae</taxon>
        <taxon>Erwinia</taxon>
    </lineage>
</organism>
<dbReference type="AlphaFoldDB" id="B2VCR3"/>
<dbReference type="eggNOG" id="COG3712">
    <property type="taxonomic scope" value="Bacteria"/>
</dbReference>
<dbReference type="PIRSF" id="PIRSF018266">
    <property type="entry name" value="FecR"/>
    <property type="match status" value="1"/>
</dbReference>
<dbReference type="InterPro" id="IPR012373">
    <property type="entry name" value="Ferrdict_sens_TM"/>
</dbReference>
<evidence type="ECO:0000313" key="3">
    <source>
        <dbReference type="EMBL" id="CAO98080.1"/>
    </source>
</evidence>
<dbReference type="PANTHER" id="PTHR30273:SF2">
    <property type="entry name" value="PROTEIN FECR"/>
    <property type="match status" value="1"/>
</dbReference>
<evidence type="ECO:0000313" key="4">
    <source>
        <dbReference type="Proteomes" id="UP000001726"/>
    </source>
</evidence>
<dbReference type="GO" id="GO:0016989">
    <property type="term" value="F:sigma factor antagonist activity"/>
    <property type="evidence" value="ECO:0007669"/>
    <property type="project" value="TreeGrafter"/>
</dbReference>
<proteinExistence type="predicted"/>
<dbReference type="NCBIfam" id="NF007296">
    <property type="entry name" value="PRK09774.1"/>
    <property type="match status" value="1"/>
</dbReference>
<feature type="domain" description="FecR protein" evidence="1">
    <location>
        <begin position="114"/>
        <end position="206"/>
    </location>
</feature>